<evidence type="ECO:0000256" key="1">
    <source>
        <dbReference type="ARBA" id="ARBA00005194"/>
    </source>
</evidence>
<evidence type="ECO:0000256" key="11">
    <source>
        <dbReference type="PIRNR" id="PIRNR000447"/>
    </source>
</evidence>
<evidence type="ECO:0000313" key="16">
    <source>
        <dbReference type="Proteomes" id="UP000319859"/>
    </source>
</evidence>
<comment type="caution">
    <text evidence="15">The sequence shown here is derived from an EMBL/GenBank/DDBJ whole genome shotgun (WGS) entry which is preliminary data.</text>
</comment>
<evidence type="ECO:0000256" key="6">
    <source>
        <dbReference type="ARBA" id="ARBA00022679"/>
    </source>
</evidence>
<evidence type="ECO:0000256" key="3">
    <source>
        <dbReference type="ARBA" id="ARBA00012356"/>
    </source>
</evidence>
<dbReference type="PANTHER" id="PTHR11712:SF336">
    <property type="entry name" value="3-OXOACYL-[ACYL-CARRIER-PROTEIN] SYNTHASE, MITOCHONDRIAL"/>
    <property type="match status" value="1"/>
</dbReference>
<proteinExistence type="inferred from homology"/>
<dbReference type="EMBL" id="VITN01000010">
    <property type="protein sequence ID" value="TWB18502.1"/>
    <property type="molecule type" value="Genomic_DNA"/>
</dbReference>
<comment type="catalytic activity">
    <reaction evidence="11">
        <text>(9Z)-hexadecenoyl-[ACP] + malonyl-[ACP] + H(+) = 3-oxo-(11Z)-octadecenoyl-[ACP] + holo-[ACP] + CO2</text>
        <dbReference type="Rhea" id="RHEA:55040"/>
        <dbReference type="Rhea" id="RHEA-COMP:9623"/>
        <dbReference type="Rhea" id="RHEA-COMP:9685"/>
        <dbReference type="Rhea" id="RHEA-COMP:10800"/>
        <dbReference type="Rhea" id="RHEA-COMP:14074"/>
        <dbReference type="ChEBI" id="CHEBI:15378"/>
        <dbReference type="ChEBI" id="CHEBI:16526"/>
        <dbReference type="ChEBI" id="CHEBI:64479"/>
        <dbReference type="ChEBI" id="CHEBI:78449"/>
        <dbReference type="ChEBI" id="CHEBI:83989"/>
        <dbReference type="ChEBI" id="CHEBI:138538"/>
        <dbReference type="EC" id="2.3.1.179"/>
    </reaction>
</comment>
<dbReference type="PROSITE" id="PS52004">
    <property type="entry name" value="KS3_2"/>
    <property type="match status" value="1"/>
</dbReference>
<dbReference type="PANTHER" id="PTHR11712">
    <property type="entry name" value="POLYKETIDE SYNTHASE-RELATED"/>
    <property type="match status" value="1"/>
</dbReference>
<dbReference type="NCBIfam" id="TIGR03150">
    <property type="entry name" value="fabF"/>
    <property type="match status" value="1"/>
</dbReference>
<dbReference type="AlphaFoldDB" id="A0A560FA51"/>
<dbReference type="InterPro" id="IPR014031">
    <property type="entry name" value="Ketoacyl_synth_C"/>
</dbReference>
<keyword evidence="5 11" id="KW-0444">Lipid biosynthesis</keyword>
<keyword evidence="9 11" id="KW-0275">Fatty acid biosynthesis</keyword>
<dbReference type="NCBIfam" id="NF004970">
    <property type="entry name" value="PRK06333.1"/>
    <property type="match status" value="1"/>
</dbReference>
<evidence type="ECO:0000256" key="12">
    <source>
        <dbReference type="PIRSR" id="PIRSR000447-1"/>
    </source>
</evidence>
<dbReference type="Proteomes" id="UP000319859">
    <property type="component" value="Unassembled WGS sequence"/>
</dbReference>
<evidence type="ECO:0000256" key="13">
    <source>
        <dbReference type="RuleBase" id="RU003694"/>
    </source>
</evidence>
<dbReference type="SMART" id="SM00825">
    <property type="entry name" value="PKS_KS"/>
    <property type="match status" value="1"/>
</dbReference>
<protein>
    <recommendedName>
        <fullName evidence="4 11">3-oxoacyl-[acyl-carrier-protein] synthase 2</fullName>
        <ecNumber evidence="3 11">2.3.1.179</ecNumber>
    </recommendedName>
</protein>
<dbReference type="RefSeq" id="WP_145751099.1">
    <property type="nucleotide sequence ID" value="NZ_VITN01000010.1"/>
</dbReference>
<dbReference type="PIRSF" id="PIRSF000447">
    <property type="entry name" value="KAS_II"/>
    <property type="match status" value="1"/>
</dbReference>
<dbReference type="CDD" id="cd00834">
    <property type="entry name" value="KAS_I_II"/>
    <property type="match status" value="1"/>
</dbReference>
<evidence type="ECO:0000256" key="9">
    <source>
        <dbReference type="ARBA" id="ARBA00023160"/>
    </source>
</evidence>
<dbReference type="GO" id="GO:0004315">
    <property type="term" value="F:3-oxoacyl-[acyl-carrier-protein] synthase activity"/>
    <property type="evidence" value="ECO:0007669"/>
    <property type="project" value="UniProtKB-UniRule"/>
</dbReference>
<comment type="catalytic activity">
    <reaction evidence="11">
        <text>a fatty acyl-[ACP] + malonyl-[ACP] + H(+) = a 3-oxoacyl-[ACP] + holo-[ACP] + CO2</text>
        <dbReference type="Rhea" id="RHEA:22836"/>
        <dbReference type="Rhea" id="RHEA-COMP:9623"/>
        <dbReference type="Rhea" id="RHEA-COMP:9685"/>
        <dbReference type="Rhea" id="RHEA-COMP:9916"/>
        <dbReference type="Rhea" id="RHEA-COMP:14125"/>
        <dbReference type="ChEBI" id="CHEBI:15378"/>
        <dbReference type="ChEBI" id="CHEBI:16526"/>
        <dbReference type="ChEBI" id="CHEBI:64479"/>
        <dbReference type="ChEBI" id="CHEBI:78449"/>
        <dbReference type="ChEBI" id="CHEBI:78776"/>
        <dbReference type="ChEBI" id="CHEBI:138651"/>
    </reaction>
</comment>
<dbReference type="SUPFAM" id="SSF53901">
    <property type="entry name" value="Thiolase-like"/>
    <property type="match status" value="2"/>
</dbReference>
<evidence type="ECO:0000256" key="2">
    <source>
        <dbReference type="ARBA" id="ARBA00008467"/>
    </source>
</evidence>
<comment type="pathway">
    <text evidence="1 11">Lipid metabolism; fatty acid biosynthesis.</text>
</comment>
<comment type="function">
    <text evidence="11">Involved in the type II fatty acid elongation cycle. Catalyzes the elongation of a wide range of acyl-ACP by the addition of two carbons from malonyl-ACP to an acyl acceptor. Can efficiently catalyze the conversion of palmitoleoyl-ACP (cis-hexadec-9-enoyl-ACP) to cis-vaccenoyl-ACP (cis-octadec-11-enoyl-ACP), an essential step in the thermal regulation of fatty acid composition.</text>
</comment>
<organism evidence="15 16">
    <name type="scientific">Nitrospirillum amazonense</name>
    <dbReference type="NCBI Taxonomy" id="28077"/>
    <lineage>
        <taxon>Bacteria</taxon>
        <taxon>Pseudomonadati</taxon>
        <taxon>Pseudomonadota</taxon>
        <taxon>Alphaproteobacteria</taxon>
        <taxon>Rhodospirillales</taxon>
        <taxon>Azospirillaceae</taxon>
        <taxon>Nitrospirillum</taxon>
    </lineage>
</organism>
<dbReference type="FunFam" id="3.40.47.10:FF:000009">
    <property type="entry name" value="3-oxoacyl-[acyl-carrier-protein] synthase 2"/>
    <property type="match status" value="1"/>
</dbReference>
<dbReference type="UniPathway" id="UPA00094"/>
<dbReference type="NCBIfam" id="NF005589">
    <property type="entry name" value="PRK07314.1"/>
    <property type="match status" value="1"/>
</dbReference>
<dbReference type="InterPro" id="IPR018201">
    <property type="entry name" value="Ketoacyl_synth_AS"/>
</dbReference>
<reference evidence="15 16" key="1">
    <citation type="submission" date="2019-06" db="EMBL/GenBank/DDBJ databases">
        <title>Genomic Encyclopedia of Type Strains, Phase IV (KMG-V): Genome sequencing to study the core and pangenomes of soil and plant-associated prokaryotes.</title>
        <authorList>
            <person name="Whitman W."/>
        </authorList>
    </citation>
    <scope>NUCLEOTIDE SEQUENCE [LARGE SCALE GENOMIC DNA]</scope>
    <source>
        <strain evidence="15 16">BR 11880</strain>
    </source>
</reference>
<dbReference type="Pfam" id="PF02801">
    <property type="entry name" value="Ketoacyl-synt_C"/>
    <property type="match status" value="1"/>
</dbReference>
<dbReference type="PROSITE" id="PS00606">
    <property type="entry name" value="KS3_1"/>
    <property type="match status" value="1"/>
</dbReference>
<dbReference type="Pfam" id="PF00109">
    <property type="entry name" value="ketoacyl-synt"/>
    <property type="match status" value="1"/>
</dbReference>
<dbReference type="InterPro" id="IPR020841">
    <property type="entry name" value="PKS_Beta-ketoAc_synthase_dom"/>
</dbReference>
<keyword evidence="10 11" id="KW-0012">Acyltransferase</keyword>
<name>A0A560FA51_9PROT</name>
<dbReference type="OrthoDB" id="9808669at2"/>
<dbReference type="EC" id="2.3.1.179" evidence="3 11"/>
<feature type="domain" description="Ketosynthase family 3 (KS3)" evidence="14">
    <location>
        <begin position="1"/>
        <end position="419"/>
    </location>
</feature>
<evidence type="ECO:0000256" key="4">
    <source>
        <dbReference type="ARBA" id="ARBA00014657"/>
    </source>
</evidence>
<gene>
    <name evidence="15" type="ORF">FBZ89_110151</name>
</gene>
<dbReference type="InterPro" id="IPR014030">
    <property type="entry name" value="Ketoacyl_synth_N"/>
</dbReference>
<evidence type="ECO:0000259" key="14">
    <source>
        <dbReference type="PROSITE" id="PS52004"/>
    </source>
</evidence>
<dbReference type="InterPro" id="IPR016039">
    <property type="entry name" value="Thiolase-like"/>
</dbReference>
<keyword evidence="7" id="KW-0276">Fatty acid metabolism</keyword>
<evidence type="ECO:0000256" key="10">
    <source>
        <dbReference type="ARBA" id="ARBA00023315"/>
    </source>
</evidence>
<dbReference type="InterPro" id="IPR000794">
    <property type="entry name" value="Beta-ketoacyl_synthase"/>
</dbReference>
<sequence length="423" mass="44071">MRRVVITGLGLVTPLGTGVEHSWKQLLDGKSGIRAIDTFDVSDLPAKIGGMVPRGDGTNGTFNPDLSVPPKDQKKMDDFIIYGVAAAAEAVKDSGWEPQSEEDRERTGVMIGSGIGGLSSIYETSLLLAEKGPRRISPFFIPSALINLVSGHVSIIHGFKGPNHSAVTACSTGAHAIGDAARLIMWDDCDVMVAGGAEAAINRLGVAGFAAARALSTGFNETPEKASRPYDKDRDGFVMGEGAGVVVLEELEHAKARGAKIYAEVVGYGLSGDAHHITAPADDGNGGYRSMAMALKRAGMTPADIDYVNAHGTSTPLGDLIELGAVKRLFGEALSTASMSSTKSATGHLLGAAGAIEAIFSVLAIRDQEVPPTLNLDNPSDECAGVDLVPHKSKKRRVRAALSNSFGFGGTNASLIVKEYTGS</sequence>
<feature type="active site" description="For beta-ketoacyl synthase activity" evidence="12">
    <location>
        <position position="170"/>
    </location>
</feature>
<dbReference type="GO" id="GO:0006633">
    <property type="term" value="P:fatty acid biosynthetic process"/>
    <property type="evidence" value="ECO:0007669"/>
    <property type="project" value="UniProtKB-UniRule"/>
</dbReference>
<evidence type="ECO:0000256" key="8">
    <source>
        <dbReference type="ARBA" id="ARBA00023098"/>
    </source>
</evidence>
<evidence type="ECO:0000256" key="7">
    <source>
        <dbReference type="ARBA" id="ARBA00022832"/>
    </source>
</evidence>
<dbReference type="Gene3D" id="3.40.47.10">
    <property type="match status" value="1"/>
</dbReference>
<keyword evidence="6 11" id="KW-0808">Transferase</keyword>
<keyword evidence="8" id="KW-0443">Lipid metabolism</keyword>
<evidence type="ECO:0000313" key="15">
    <source>
        <dbReference type="EMBL" id="TWB18502.1"/>
    </source>
</evidence>
<comment type="similarity">
    <text evidence="2 11 13">Belongs to the thiolase-like superfamily. Beta-ketoacyl-ACP synthases family.</text>
</comment>
<dbReference type="InterPro" id="IPR017568">
    <property type="entry name" value="3-oxoacyl-ACP_synth-2"/>
</dbReference>
<evidence type="ECO:0000256" key="5">
    <source>
        <dbReference type="ARBA" id="ARBA00022516"/>
    </source>
</evidence>
<accession>A0A560FA51</accession>